<feature type="region of interest" description="Disordered" evidence="4">
    <location>
        <begin position="303"/>
        <end position="399"/>
    </location>
</feature>
<evidence type="ECO:0000313" key="7">
    <source>
        <dbReference type="EMBL" id="CAD7701659.1"/>
    </source>
</evidence>
<evidence type="ECO:0000259" key="5">
    <source>
        <dbReference type="PROSITE" id="PS50249"/>
    </source>
</evidence>
<keyword evidence="3" id="KW-0539">Nucleus</keyword>
<protein>
    <recommendedName>
        <fullName evidence="9">Myb-like, SWIRM and MPN domain-containing protein 1</fullName>
    </recommendedName>
</protein>
<feature type="domain" description="MPN" evidence="5">
    <location>
        <begin position="431"/>
        <end position="571"/>
    </location>
</feature>
<dbReference type="InterPro" id="IPR006447">
    <property type="entry name" value="Myb_dom_plants"/>
</dbReference>
<dbReference type="EMBL" id="CAJHUC010001598">
    <property type="protein sequence ID" value="CAD7701659.1"/>
    <property type="molecule type" value="Genomic_DNA"/>
</dbReference>
<evidence type="ECO:0000259" key="6">
    <source>
        <dbReference type="PROSITE" id="PS51294"/>
    </source>
</evidence>
<dbReference type="SMART" id="SM00717">
    <property type="entry name" value="SANT"/>
    <property type="match status" value="1"/>
</dbReference>
<feature type="region of interest" description="Disordered" evidence="4">
    <location>
        <begin position="16"/>
        <end position="124"/>
    </location>
</feature>
<dbReference type="SMART" id="SM00232">
    <property type="entry name" value="JAB_MPN"/>
    <property type="match status" value="1"/>
</dbReference>
<evidence type="ECO:0000256" key="1">
    <source>
        <dbReference type="ARBA" id="ARBA00023015"/>
    </source>
</evidence>
<dbReference type="Pfam" id="PF00249">
    <property type="entry name" value="Myb_DNA-binding"/>
    <property type="match status" value="1"/>
</dbReference>
<comment type="caution">
    <text evidence="7">The sequence shown here is derived from an EMBL/GenBank/DDBJ whole genome shotgun (WGS) entry which is preliminary data.</text>
</comment>
<reference evidence="7" key="1">
    <citation type="submission" date="2020-12" db="EMBL/GenBank/DDBJ databases">
        <authorList>
            <person name="Iha C."/>
        </authorList>
    </citation>
    <scope>NUCLEOTIDE SEQUENCE</scope>
</reference>
<dbReference type="Gene3D" id="1.10.10.60">
    <property type="entry name" value="Homeodomain-like"/>
    <property type="match status" value="1"/>
</dbReference>
<proteinExistence type="predicted"/>
<feature type="compositionally biased region" description="Basic residues" evidence="4">
    <location>
        <begin position="64"/>
        <end position="74"/>
    </location>
</feature>
<dbReference type="SUPFAM" id="SSF46689">
    <property type="entry name" value="Homeodomain-like"/>
    <property type="match status" value="1"/>
</dbReference>
<dbReference type="InterPro" id="IPR009057">
    <property type="entry name" value="Homeodomain-like_sf"/>
</dbReference>
<gene>
    <name evidence="7" type="ORF">OSTQU699_LOCUS7016</name>
</gene>
<dbReference type="InterPro" id="IPR037518">
    <property type="entry name" value="MPN"/>
</dbReference>
<dbReference type="PROSITE" id="PS50249">
    <property type="entry name" value="MPN"/>
    <property type="match status" value="1"/>
</dbReference>
<dbReference type="InterPro" id="IPR001005">
    <property type="entry name" value="SANT/Myb"/>
</dbReference>
<evidence type="ECO:0000256" key="3">
    <source>
        <dbReference type="ARBA" id="ARBA00023242"/>
    </source>
</evidence>
<dbReference type="Gene3D" id="3.40.140.10">
    <property type="entry name" value="Cytidine Deaminase, domain 2"/>
    <property type="match status" value="1"/>
</dbReference>
<feature type="compositionally biased region" description="Basic residues" evidence="4">
    <location>
        <begin position="387"/>
        <end position="399"/>
    </location>
</feature>
<keyword evidence="8" id="KW-1185">Reference proteome</keyword>
<feature type="domain" description="HTH myb-type" evidence="6">
    <location>
        <begin position="110"/>
        <end position="164"/>
    </location>
</feature>
<sequence length="701" mass="75881">MSAEADDATNALIAKLLSEDNPYGGGADAYGGGEEDDDPVDSDYGSPVAKKARRSEKQTGSARGGKKRGPRRASKASATPEGTPILDKGKENDEMEKSLTGRRKRKDTGQQRARGRPWDNDEERKFLEGLQLYGRDWKKGAEHIGSRDSRALASHAQKHFIKLCMQGKPLPARVAEGGLGYTLSGKPLDPTSSSAKAYGFKPELLKKLNKDEYAVAVSGVLLEKLEECNLPLPADFTANQKHGGQKDTAVPMETDVAGEQSQRTKGAEAAVAGDKSAVMAEMNVEEKADVAVVECEDRVLSTKPLEPAQPTPAVPAKVVATAQTSVPADRSAPVGPSNEEKDDSASIKSQCAAPPSNKEQDGNASAKNGPAAVPSNEEKNNNTGLKNRPKRSCTTKRLHMGTTTESLDLVDCFNFVGPPGSCLCNAQPFAVEMSLQAILMMDCHAHLSECEVIGLLGGKWLPDEKRLVVQEAIPCTRVAGSEGHTSVELDPEAEVQARSKMAAKGLSGVGWYHSHPMFAPMPSKKDMENQRNYQALFCDDTTNVAPFIGMIVGPYDVQLLSPRSVVTTFVVQKKDSRLQPFRVEYTMGDTEEIPGKQFLDQVRQLFEQCRVDPYRIKTDQVWRPFAWIRDGTPIGGPLTRLKKLCASLEAWLPEGKPSEVDRFVASVAKSLEESWGLQSAEGPVGNAVKTPEDPKVPSLES</sequence>
<dbReference type="Pfam" id="PF01398">
    <property type="entry name" value="JAB"/>
    <property type="match status" value="1"/>
</dbReference>
<dbReference type="InterPro" id="IPR000555">
    <property type="entry name" value="JAMM/MPN+_dom"/>
</dbReference>
<dbReference type="NCBIfam" id="TIGR01557">
    <property type="entry name" value="myb_SHAQKYF"/>
    <property type="match status" value="1"/>
</dbReference>
<dbReference type="PROSITE" id="PS51294">
    <property type="entry name" value="HTH_MYB"/>
    <property type="match status" value="1"/>
</dbReference>
<keyword evidence="2" id="KW-0804">Transcription</keyword>
<evidence type="ECO:0008006" key="9">
    <source>
        <dbReference type="Google" id="ProtNLM"/>
    </source>
</evidence>
<dbReference type="AlphaFoldDB" id="A0A8S1J632"/>
<accession>A0A8S1J632</accession>
<evidence type="ECO:0000313" key="8">
    <source>
        <dbReference type="Proteomes" id="UP000708148"/>
    </source>
</evidence>
<dbReference type="GO" id="GO:0008237">
    <property type="term" value="F:metallopeptidase activity"/>
    <property type="evidence" value="ECO:0007669"/>
    <property type="project" value="InterPro"/>
</dbReference>
<feature type="region of interest" description="Disordered" evidence="4">
    <location>
        <begin position="678"/>
        <end position="701"/>
    </location>
</feature>
<feature type="compositionally biased region" description="Basic and acidic residues" evidence="4">
    <location>
        <begin position="87"/>
        <end position="99"/>
    </location>
</feature>
<dbReference type="PANTHER" id="PTHR10410">
    <property type="entry name" value="EUKARYOTIC TRANSLATION INITIATION FACTOR 3 -RELATED"/>
    <property type="match status" value="1"/>
</dbReference>
<feature type="compositionally biased region" description="Low complexity" evidence="4">
    <location>
        <begin position="314"/>
        <end position="324"/>
    </location>
</feature>
<organism evidence="7 8">
    <name type="scientific">Ostreobium quekettii</name>
    <dbReference type="NCBI Taxonomy" id="121088"/>
    <lineage>
        <taxon>Eukaryota</taxon>
        <taxon>Viridiplantae</taxon>
        <taxon>Chlorophyta</taxon>
        <taxon>core chlorophytes</taxon>
        <taxon>Ulvophyceae</taxon>
        <taxon>TCBD clade</taxon>
        <taxon>Bryopsidales</taxon>
        <taxon>Ostreobineae</taxon>
        <taxon>Ostreobiaceae</taxon>
        <taxon>Ostreobium</taxon>
    </lineage>
</organism>
<dbReference type="InterPro" id="IPR017930">
    <property type="entry name" value="Myb_dom"/>
</dbReference>
<dbReference type="CDD" id="cd00167">
    <property type="entry name" value="SANT"/>
    <property type="match status" value="1"/>
</dbReference>
<dbReference type="Proteomes" id="UP000708148">
    <property type="component" value="Unassembled WGS sequence"/>
</dbReference>
<dbReference type="GO" id="GO:0003677">
    <property type="term" value="F:DNA binding"/>
    <property type="evidence" value="ECO:0007669"/>
    <property type="project" value="InterPro"/>
</dbReference>
<name>A0A8S1J632_9CHLO</name>
<evidence type="ECO:0000256" key="2">
    <source>
        <dbReference type="ARBA" id="ARBA00023163"/>
    </source>
</evidence>
<evidence type="ECO:0000256" key="4">
    <source>
        <dbReference type="SAM" id="MobiDB-lite"/>
    </source>
</evidence>
<keyword evidence="1" id="KW-0805">Transcription regulation</keyword>
<dbReference type="InterPro" id="IPR050242">
    <property type="entry name" value="JAMM_MPN+_peptidase_M67A"/>
</dbReference>
<feature type="compositionally biased region" description="Gly residues" evidence="4">
    <location>
        <begin position="23"/>
        <end position="32"/>
    </location>
</feature>
<dbReference type="SUPFAM" id="SSF102712">
    <property type="entry name" value="JAB1/MPN domain"/>
    <property type="match status" value="1"/>
</dbReference>
<dbReference type="OrthoDB" id="118550at2759"/>